<dbReference type="EMBL" id="MTHB01000094">
    <property type="protein sequence ID" value="OXC77808.1"/>
    <property type="molecule type" value="Genomic_DNA"/>
</dbReference>
<accession>A0A226X4M9</accession>
<protein>
    <submittedName>
        <fullName evidence="1">Uncharacterized protein</fullName>
    </submittedName>
</protein>
<comment type="caution">
    <text evidence="1">The sequence shown here is derived from an EMBL/GenBank/DDBJ whole genome shotgun (WGS) entry which is preliminary data.</text>
</comment>
<evidence type="ECO:0000313" key="1">
    <source>
        <dbReference type="EMBL" id="OXC77808.1"/>
    </source>
</evidence>
<gene>
    <name evidence="1" type="ORF">BSU04_15065</name>
</gene>
<name>A0A226X4M9_CABSO</name>
<dbReference type="AlphaFoldDB" id="A0A226X4M9"/>
<proteinExistence type="predicted"/>
<sequence length="45" mass="4911">MAASGAYPRQGTRSERVTSTRVLQIPVKLLYFSHKLGQIFQGGCG</sequence>
<dbReference type="Proteomes" id="UP000214720">
    <property type="component" value="Unassembled WGS sequence"/>
</dbReference>
<evidence type="ECO:0000313" key="2">
    <source>
        <dbReference type="Proteomes" id="UP000214720"/>
    </source>
</evidence>
<reference evidence="2" key="1">
    <citation type="submission" date="2017-01" db="EMBL/GenBank/DDBJ databases">
        <title>Genome Analysis of Deinococcus marmoris KOPRI26562.</title>
        <authorList>
            <person name="Kim J.H."/>
            <person name="Oh H.-M."/>
        </authorList>
    </citation>
    <scope>NUCLEOTIDE SEQUENCE [LARGE SCALE GENOMIC DNA]</scope>
    <source>
        <strain evidence="2">PAMC 26633</strain>
    </source>
</reference>
<organism evidence="1 2">
    <name type="scientific">Caballeronia sordidicola</name>
    <name type="common">Burkholderia sordidicola</name>
    <dbReference type="NCBI Taxonomy" id="196367"/>
    <lineage>
        <taxon>Bacteria</taxon>
        <taxon>Pseudomonadati</taxon>
        <taxon>Pseudomonadota</taxon>
        <taxon>Betaproteobacteria</taxon>
        <taxon>Burkholderiales</taxon>
        <taxon>Burkholderiaceae</taxon>
        <taxon>Caballeronia</taxon>
    </lineage>
</organism>